<reference evidence="4 5" key="1">
    <citation type="submission" date="2018-11" db="EMBL/GenBank/DDBJ databases">
        <title>Complete genome sequencing of the Actinobacteria Serinibacter sp. K3-2.</title>
        <authorList>
            <person name="Rakitin A.L."/>
            <person name="Beletsky A.V."/>
            <person name="Mardanov A.V."/>
            <person name="Ravin N.V."/>
            <person name="Gromova A.S."/>
            <person name="Filippova S.N."/>
            <person name="Gal'Chenko V.F."/>
        </authorList>
    </citation>
    <scope>NUCLEOTIDE SEQUENCE [LARGE SCALE GENOMIC DNA]</scope>
    <source>
        <strain evidence="4 5">K3-2</strain>
    </source>
</reference>
<proteinExistence type="predicted"/>
<dbReference type="Pfam" id="PF00072">
    <property type="entry name" value="Response_reg"/>
    <property type="match status" value="1"/>
</dbReference>
<evidence type="ECO:0000259" key="3">
    <source>
        <dbReference type="PROSITE" id="PS50110"/>
    </source>
</evidence>
<name>A0A4Z1E752_9MICO</name>
<dbReference type="PANTHER" id="PTHR44591:SF22">
    <property type="entry name" value="CHEY SUBFAMILY"/>
    <property type="match status" value="1"/>
</dbReference>
<dbReference type="EMBL" id="RHPJ01000002">
    <property type="protein sequence ID" value="TGO05411.1"/>
    <property type="molecule type" value="Genomic_DNA"/>
</dbReference>
<evidence type="ECO:0000256" key="1">
    <source>
        <dbReference type="ARBA" id="ARBA00022553"/>
    </source>
</evidence>
<protein>
    <submittedName>
        <fullName evidence="4">Two-component response regulator</fullName>
    </submittedName>
</protein>
<dbReference type="GO" id="GO:0000160">
    <property type="term" value="P:phosphorelay signal transduction system"/>
    <property type="evidence" value="ECO:0007669"/>
    <property type="project" value="InterPro"/>
</dbReference>
<dbReference type="InterPro" id="IPR001789">
    <property type="entry name" value="Sig_transdc_resp-reg_receiver"/>
</dbReference>
<feature type="domain" description="Response regulatory" evidence="3">
    <location>
        <begin position="7"/>
        <end position="124"/>
    </location>
</feature>
<dbReference type="Gene3D" id="3.40.50.2300">
    <property type="match status" value="1"/>
</dbReference>
<dbReference type="Proteomes" id="UP000297318">
    <property type="component" value="Unassembled WGS sequence"/>
</dbReference>
<keyword evidence="5" id="KW-1185">Reference proteome</keyword>
<dbReference type="OrthoDB" id="3197131at2"/>
<evidence type="ECO:0000256" key="2">
    <source>
        <dbReference type="PROSITE-ProRule" id="PRU00169"/>
    </source>
</evidence>
<dbReference type="SUPFAM" id="SSF52172">
    <property type="entry name" value="CheY-like"/>
    <property type="match status" value="1"/>
</dbReference>
<dbReference type="InterPro" id="IPR011006">
    <property type="entry name" value="CheY-like_superfamily"/>
</dbReference>
<dbReference type="PROSITE" id="PS50110">
    <property type="entry name" value="RESPONSE_REGULATORY"/>
    <property type="match status" value="1"/>
</dbReference>
<dbReference type="SMART" id="SM00448">
    <property type="entry name" value="REC"/>
    <property type="match status" value="1"/>
</dbReference>
<evidence type="ECO:0000313" key="5">
    <source>
        <dbReference type="Proteomes" id="UP000297318"/>
    </source>
</evidence>
<evidence type="ECO:0000313" key="4">
    <source>
        <dbReference type="EMBL" id="TGO05411.1"/>
    </source>
</evidence>
<sequence>MTVPQGHVLVVDDDDSIREVATLALELVGGWKVSSAGSGKEALAVAREAQPDAVLLDVMMPGMDGLTTLAHLREDPATAAIPVILMTAKAATGEEPEWQGLDIAGVIAKPFDPMSLTTRVRELLDGQAAQA</sequence>
<comment type="caution">
    <text evidence="4">The sequence shown here is derived from an EMBL/GenBank/DDBJ whole genome shotgun (WGS) entry which is preliminary data.</text>
</comment>
<dbReference type="InterPro" id="IPR050595">
    <property type="entry name" value="Bact_response_regulator"/>
</dbReference>
<dbReference type="PANTHER" id="PTHR44591">
    <property type="entry name" value="STRESS RESPONSE REGULATOR PROTEIN 1"/>
    <property type="match status" value="1"/>
</dbReference>
<organism evidence="4 5">
    <name type="scientific">Serinibacter arcticus</name>
    <dbReference type="NCBI Taxonomy" id="1655435"/>
    <lineage>
        <taxon>Bacteria</taxon>
        <taxon>Bacillati</taxon>
        <taxon>Actinomycetota</taxon>
        <taxon>Actinomycetes</taxon>
        <taxon>Micrococcales</taxon>
        <taxon>Beutenbergiaceae</taxon>
        <taxon>Serinibacter</taxon>
    </lineage>
</organism>
<accession>A0A4Z1E752</accession>
<keyword evidence="1 2" id="KW-0597">Phosphoprotein</keyword>
<dbReference type="RefSeq" id="WP_135849418.1">
    <property type="nucleotide sequence ID" value="NZ_RHPJ01000002.1"/>
</dbReference>
<feature type="modified residue" description="4-aspartylphosphate" evidence="2">
    <location>
        <position position="57"/>
    </location>
</feature>
<dbReference type="CDD" id="cd17552">
    <property type="entry name" value="REC_RR468-like"/>
    <property type="match status" value="1"/>
</dbReference>
<dbReference type="AlphaFoldDB" id="A0A4Z1E752"/>
<gene>
    <name evidence="4" type="ORF">SERN_1415</name>
</gene>